<evidence type="ECO:0000313" key="3">
    <source>
        <dbReference type="Proteomes" id="UP001159641"/>
    </source>
</evidence>
<feature type="region of interest" description="Disordered" evidence="1">
    <location>
        <begin position="60"/>
        <end position="112"/>
    </location>
</feature>
<feature type="compositionally biased region" description="Polar residues" evidence="1">
    <location>
        <begin position="81"/>
        <end position="98"/>
    </location>
</feature>
<evidence type="ECO:0000256" key="1">
    <source>
        <dbReference type="SAM" id="MobiDB-lite"/>
    </source>
</evidence>
<reference evidence="2 3" key="1">
    <citation type="submission" date="2022-11" db="EMBL/GenBank/DDBJ databases">
        <title>Whole genome sequence of Eschrichtius robustus ER-17-0199.</title>
        <authorList>
            <person name="Bruniche-Olsen A."/>
            <person name="Black A.N."/>
            <person name="Fields C.J."/>
            <person name="Walden K."/>
            <person name="Dewoody J.A."/>
        </authorList>
    </citation>
    <scope>NUCLEOTIDE SEQUENCE [LARGE SCALE GENOMIC DNA]</scope>
    <source>
        <strain evidence="2">ER-17-0199</strain>
        <tissue evidence="2">Blubber</tissue>
    </source>
</reference>
<proteinExistence type="predicted"/>
<protein>
    <submittedName>
        <fullName evidence="2">Uncharacterized protein</fullName>
    </submittedName>
</protein>
<dbReference type="EMBL" id="JAIQCJ010001648">
    <property type="protein sequence ID" value="KAJ8788034.1"/>
    <property type="molecule type" value="Genomic_DNA"/>
</dbReference>
<organism evidence="2 3">
    <name type="scientific">Eschrichtius robustus</name>
    <name type="common">California gray whale</name>
    <name type="synonym">Eschrichtius gibbosus</name>
    <dbReference type="NCBI Taxonomy" id="9764"/>
    <lineage>
        <taxon>Eukaryota</taxon>
        <taxon>Metazoa</taxon>
        <taxon>Chordata</taxon>
        <taxon>Craniata</taxon>
        <taxon>Vertebrata</taxon>
        <taxon>Euteleostomi</taxon>
        <taxon>Mammalia</taxon>
        <taxon>Eutheria</taxon>
        <taxon>Laurasiatheria</taxon>
        <taxon>Artiodactyla</taxon>
        <taxon>Whippomorpha</taxon>
        <taxon>Cetacea</taxon>
        <taxon>Mysticeti</taxon>
        <taxon>Eschrichtiidae</taxon>
        <taxon>Eschrichtius</taxon>
    </lineage>
</organism>
<dbReference type="AlphaFoldDB" id="A0AB34H8P2"/>
<dbReference type="Proteomes" id="UP001159641">
    <property type="component" value="Unassembled WGS sequence"/>
</dbReference>
<name>A0AB34H8P2_ESCRO</name>
<comment type="caution">
    <text evidence="2">The sequence shown here is derived from an EMBL/GenBank/DDBJ whole genome shotgun (WGS) entry which is preliminary data.</text>
</comment>
<keyword evidence="3" id="KW-1185">Reference proteome</keyword>
<accession>A0AB34H8P2</accession>
<sequence length="128" mass="13592">MGSALSHISVTGGGASFCVLHVDPTEPIGTAPLSDPTVRNGSVRSVRLLLKPQTAHLKTQVTSPVAAAPSTRGHFCRDTSLEQNPGPSWTDWPGSSSLEKPESSGCRMRAHSWRSKGVKITKSCKKSK</sequence>
<evidence type="ECO:0000313" key="2">
    <source>
        <dbReference type="EMBL" id="KAJ8788034.1"/>
    </source>
</evidence>
<gene>
    <name evidence="2" type="ORF">J1605_022595</name>
</gene>